<dbReference type="GO" id="GO:0004708">
    <property type="term" value="F:MAP kinase kinase activity"/>
    <property type="evidence" value="ECO:0007669"/>
    <property type="project" value="UniProtKB-EC"/>
</dbReference>
<feature type="compositionally biased region" description="Gly residues" evidence="11">
    <location>
        <begin position="224"/>
        <end position="235"/>
    </location>
</feature>
<comment type="caution">
    <text evidence="13">The sequence shown here is derived from an EMBL/GenBank/DDBJ whole genome shotgun (WGS) entry which is preliminary data.</text>
</comment>
<evidence type="ECO:0000256" key="6">
    <source>
        <dbReference type="ARBA" id="ARBA00022840"/>
    </source>
</evidence>
<proteinExistence type="inferred from homology"/>
<dbReference type="Gene3D" id="1.10.510.10">
    <property type="entry name" value="Transferase(Phosphotransferase) domain 1"/>
    <property type="match status" value="1"/>
</dbReference>
<keyword evidence="6 10" id="KW-0067">ATP-binding</keyword>
<dbReference type="PANTHER" id="PTHR48013:SF25">
    <property type="entry name" value="MAP KINASE KINASE PBS2"/>
    <property type="match status" value="1"/>
</dbReference>
<dbReference type="GO" id="GO:0004674">
    <property type="term" value="F:protein serine/threonine kinase activity"/>
    <property type="evidence" value="ECO:0007669"/>
    <property type="project" value="UniProtKB-KW"/>
</dbReference>
<dbReference type="FunFam" id="3.30.200.20:FF:000341">
    <property type="entry name" value="MAP kinase kinase PBS2"/>
    <property type="match status" value="1"/>
</dbReference>
<feature type="binding site" evidence="10">
    <location>
        <position position="445"/>
    </location>
    <ligand>
        <name>ATP</name>
        <dbReference type="ChEBI" id="CHEBI:30616"/>
    </ligand>
</feature>
<gene>
    <name evidence="13" type="ORF">KGF56_002896</name>
</gene>
<keyword evidence="14" id="KW-1185">Reference proteome</keyword>
<dbReference type="GO" id="GO:0005524">
    <property type="term" value="F:ATP binding"/>
    <property type="evidence" value="ECO:0007669"/>
    <property type="project" value="UniProtKB-UniRule"/>
</dbReference>
<dbReference type="SUPFAM" id="SSF56112">
    <property type="entry name" value="Protein kinase-like (PK-like)"/>
    <property type="match status" value="1"/>
</dbReference>
<keyword evidence="3" id="KW-0808">Transferase</keyword>
<dbReference type="EC" id="2.7.12.2" evidence="8"/>
<feature type="compositionally biased region" description="Basic and acidic residues" evidence="11">
    <location>
        <begin position="315"/>
        <end position="324"/>
    </location>
</feature>
<dbReference type="Gene3D" id="3.30.200.20">
    <property type="entry name" value="Phosphorylase Kinase, domain 1"/>
    <property type="match status" value="1"/>
</dbReference>
<feature type="region of interest" description="Disordered" evidence="11">
    <location>
        <begin position="194"/>
        <end position="366"/>
    </location>
</feature>
<feature type="compositionally biased region" description="Polar residues" evidence="11">
    <location>
        <begin position="103"/>
        <end position="120"/>
    </location>
</feature>
<sequence length="751" mass="80815">MSSDGNNTKQCFSDIDTQFHGLRLDQLPKDADCQQLESAPPHIVSSPVLNNDSLSTASAAATATAAASTLTPKHTPLNSDIQARLMAFQQKRSKPASEPVNLYNPQNVQSTPPTTVSSNSDSIIETIKLATVPTPESAHTSASECKIEDTIIANDTKADFLHSTALTSASASASESALTSASAIATATATATASASASASSIPPPQLAGNGRSRAYSMSPRFGSLGGGGGGGEGGANTPELKKKPSLSQRRGMKLNTESLPLGASPINTPSSSCSPTTLNSAIKFENKNNKSPGEELNSPFALSMGKKLGTPNELSRRLSERKNKPNFKLNLDESNSNVPSRSNSVSRSARSSNGSQDSQDLESRGEPQLQGLFANYSKYIDIKSGQLNFAGKASLHSKGIDFSSGSSFRVSLEEFEYLEELGHGNYGSVSKVLHKPTGVLMAMKEVRLELDETKFTQILMELDILHKCDSSYIVDFYGAFFVEGAVYMCIEYMDGGSLDQNFGNTGVKDEAVLAYITESVIRGLKELKDVHNIIHRDVKPTNILVNSSGKVKLCDFGVSGNLVASMAKTNIGCQSYMAPERIKSTRPDEATYSVQSDIWSLGLTILEIAAGHYPYPPETYGNIFSQLSAIVDGEPPKLDPTIFSKQAQYFVKSCLNKNPDLRPSYGALLQHPWLLKYRGVETHLDKMVQKRLSELKEDTKNKLSTKRTVAVPRPPANVESVHSLLKGKVSRAPALHRGGFSTANKNFINR</sequence>
<keyword evidence="1" id="KW-0723">Serine/threonine-protein kinase</keyword>
<evidence type="ECO:0000313" key="13">
    <source>
        <dbReference type="EMBL" id="KAI3404257.2"/>
    </source>
</evidence>
<dbReference type="GeneID" id="73380513"/>
<evidence type="ECO:0000256" key="7">
    <source>
        <dbReference type="ARBA" id="ARBA00038035"/>
    </source>
</evidence>
<dbReference type="InterPro" id="IPR000719">
    <property type="entry name" value="Prot_kinase_dom"/>
</dbReference>
<name>A0AAI9WXH8_9ASCO</name>
<evidence type="ECO:0000256" key="2">
    <source>
        <dbReference type="ARBA" id="ARBA00022553"/>
    </source>
</evidence>
<comment type="catalytic activity">
    <reaction evidence="9">
        <text>L-seryl-[protein] + ATP = O-phospho-L-seryl-[protein] + ADP + H(+)</text>
        <dbReference type="Rhea" id="RHEA:17989"/>
        <dbReference type="Rhea" id="RHEA-COMP:9863"/>
        <dbReference type="Rhea" id="RHEA-COMP:11604"/>
        <dbReference type="ChEBI" id="CHEBI:15378"/>
        <dbReference type="ChEBI" id="CHEBI:29999"/>
        <dbReference type="ChEBI" id="CHEBI:30616"/>
        <dbReference type="ChEBI" id="CHEBI:83421"/>
        <dbReference type="ChEBI" id="CHEBI:456216"/>
        <dbReference type="EC" id="2.7.12.2"/>
    </reaction>
</comment>
<accession>A0AAI9WXH8</accession>
<evidence type="ECO:0000256" key="10">
    <source>
        <dbReference type="PROSITE-ProRule" id="PRU10141"/>
    </source>
</evidence>
<dbReference type="GO" id="GO:0032991">
    <property type="term" value="C:protein-containing complex"/>
    <property type="evidence" value="ECO:0007669"/>
    <property type="project" value="UniProtKB-ARBA"/>
</dbReference>
<feature type="compositionally biased region" description="Polar residues" evidence="11">
    <location>
        <begin position="266"/>
        <end position="281"/>
    </location>
</feature>
<keyword evidence="4 10" id="KW-0547">Nucleotide-binding</keyword>
<feature type="compositionally biased region" description="Low complexity" evidence="11">
    <location>
        <begin position="335"/>
        <end position="356"/>
    </location>
</feature>
<dbReference type="PROSITE" id="PS50011">
    <property type="entry name" value="PROTEIN_KINASE_DOM"/>
    <property type="match status" value="1"/>
</dbReference>
<evidence type="ECO:0000313" key="14">
    <source>
        <dbReference type="Proteomes" id="UP001202479"/>
    </source>
</evidence>
<organism evidence="13 14">
    <name type="scientific">Candida oxycetoniae</name>
    <dbReference type="NCBI Taxonomy" id="497107"/>
    <lineage>
        <taxon>Eukaryota</taxon>
        <taxon>Fungi</taxon>
        <taxon>Dikarya</taxon>
        <taxon>Ascomycota</taxon>
        <taxon>Saccharomycotina</taxon>
        <taxon>Pichiomycetes</taxon>
        <taxon>Debaryomycetaceae</taxon>
        <taxon>Candida/Lodderomyces clade</taxon>
        <taxon>Candida</taxon>
    </lineage>
</organism>
<comment type="similarity">
    <text evidence="7">Belongs to the protein kinase superfamily. STE Ser/Thr protein kinase family. MAP kinase kinase subfamily.</text>
</comment>
<dbReference type="GO" id="GO:0005737">
    <property type="term" value="C:cytoplasm"/>
    <property type="evidence" value="ECO:0007669"/>
    <property type="project" value="UniProtKB-ARBA"/>
</dbReference>
<evidence type="ECO:0000256" key="1">
    <source>
        <dbReference type="ARBA" id="ARBA00022527"/>
    </source>
</evidence>
<dbReference type="AlphaFoldDB" id="A0AAI9WXH8"/>
<dbReference type="PROSITE" id="PS00107">
    <property type="entry name" value="PROTEIN_KINASE_ATP"/>
    <property type="match status" value="1"/>
</dbReference>
<evidence type="ECO:0000256" key="3">
    <source>
        <dbReference type="ARBA" id="ARBA00022679"/>
    </source>
</evidence>
<dbReference type="InterPro" id="IPR008271">
    <property type="entry name" value="Ser/Thr_kinase_AS"/>
</dbReference>
<dbReference type="SMART" id="SM00220">
    <property type="entry name" value="S_TKc"/>
    <property type="match status" value="1"/>
</dbReference>
<dbReference type="Pfam" id="PF00069">
    <property type="entry name" value="Pkinase"/>
    <property type="match status" value="1"/>
</dbReference>
<evidence type="ECO:0000256" key="9">
    <source>
        <dbReference type="ARBA" id="ARBA00049014"/>
    </source>
</evidence>
<dbReference type="RefSeq" id="XP_049180002.1">
    <property type="nucleotide sequence ID" value="XM_049324173.1"/>
</dbReference>
<reference evidence="13" key="1">
    <citation type="journal article" date="2022" name="DNA Res.">
        <title>Genome analysis of five recently described species of the CUG-Ser clade uncovers Candida theae as a new hybrid lineage with pathogenic potential in the Candida parapsilosis species complex.</title>
        <authorList>
            <person name="Mixao V."/>
            <person name="Del Olmo V."/>
            <person name="Hegedusova E."/>
            <person name="Saus E."/>
            <person name="Pryszcz L."/>
            <person name="Cillingova A."/>
            <person name="Nosek J."/>
            <person name="Gabaldon T."/>
        </authorList>
    </citation>
    <scope>NUCLEOTIDE SEQUENCE</scope>
    <source>
        <strain evidence="13">CBS 10844</strain>
    </source>
</reference>
<evidence type="ECO:0000256" key="4">
    <source>
        <dbReference type="ARBA" id="ARBA00022741"/>
    </source>
</evidence>
<dbReference type="EMBL" id="JAHUZD010000105">
    <property type="protein sequence ID" value="KAI3404257.2"/>
    <property type="molecule type" value="Genomic_DNA"/>
</dbReference>
<evidence type="ECO:0000256" key="8">
    <source>
        <dbReference type="ARBA" id="ARBA00038999"/>
    </source>
</evidence>
<dbReference type="PROSITE" id="PS00108">
    <property type="entry name" value="PROTEIN_KINASE_ST"/>
    <property type="match status" value="1"/>
</dbReference>
<dbReference type="InterPro" id="IPR011009">
    <property type="entry name" value="Kinase-like_dom_sf"/>
</dbReference>
<dbReference type="Proteomes" id="UP001202479">
    <property type="component" value="Unassembled WGS sequence"/>
</dbReference>
<feature type="region of interest" description="Disordered" evidence="11">
    <location>
        <begin position="90"/>
        <end position="120"/>
    </location>
</feature>
<dbReference type="GO" id="GO:0030447">
    <property type="term" value="P:filamentous growth"/>
    <property type="evidence" value="ECO:0007669"/>
    <property type="project" value="UniProtKB-ARBA"/>
</dbReference>
<evidence type="ECO:0000256" key="5">
    <source>
        <dbReference type="ARBA" id="ARBA00022777"/>
    </source>
</evidence>
<dbReference type="GO" id="GO:0071474">
    <property type="term" value="P:cellular hyperosmotic response"/>
    <property type="evidence" value="ECO:0007669"/>
    <property type="project" value="TreeGrafter"/>
</dbReference>
<keyword evidence="5" id="KW-0418">Kinase</keyword>
<dbReference type="InterPro" id="IPR017441">
    <property type="entry name" value="Protein_kinase_ATP_BS"/>
</dbReference>
<evidence type="ECO:0000259" key="12">
    <source>
        <dbReference type="PROSITE" id="PS50011"/>
    </source>
</evidence>
<evidence type="ECO:0000256" key="11">
    <source>
        <dbReference type="SAM" id="MobiDB-lite"/>
    </source>
</evidence>
<dbReference type="GO" id="GO:0038066">
    <property type="term" value="P:p38MAPK cascade"/>
    <property type="evidence" value="ECO:0007669"/>
    <property type="project" value="UniProtKB-ARBA"/>
</dbReference>
<dbReference type="PANTHER" id="PTHR48013">
    <property type="entry name" value="DUAL SPECIFICITY MITOGEN-ACTIVATED PROTEIN KINASE KINASE 5-RELATED"/>
    <property type="match status" value="1"/>
</dbReference>
<feature type="domain" description="Protein kinase" evidence="12">
    <location>
        <begin position="416"/>
        <end position="675"/>
    </location>
</feature>
<keyword evidence="2" id="KW-0597">Phosphoprotein</keyword>
<protein>
    <recommendedName>
        <fullName evidence="8">mitogen-activated protein kinase kinase</fullName>
        <ecNumber evidence="8">2.7.12.2</ecNumber>
    </recommendedName>
</protein>